<dbReference type="EMBL" id="FO818640">
    <property type="protein sequence ID" value="CDM94960.1"/>
    <property type="molecule type" value="Genomic_DNA"/>
</dbReference>
<evidence type="ECO:0000256" key="1">
    <source>
        <dbReference type="SAM" id="MobiDB-lite"/>
    </source>
</evidence>
<dbReference type="RefSeq" id="WP_006625871.1">
    <property type="nucleotide sequence ID" value="NZ_FO818640.1"/>
</dbReference>
<dbReference type="Proteomes" id="UP000032946">
    <property type="component" value="Chromosome"/>
</dbReference>
<keyword evidence="3" id="KW-1185">Reference proteome</keyword>
<evidence type="ECO:0000313" key="2">
    <source>
        <dbReference type="EMBL" id="CDM94960.1"/>
    </source>
</evidence>
<feature type="region of interest" description="Disordered" evidence="1">
    <location>
        <begin position="17"/>
        <end position="46"/>
    </location>
</feature>
<sequence>MGDRQNQSFWDSVNQKVSGLPKNWSQPASGLGKSLSDRATETARKTATEIGDSITHRASEVGKAAIHTATNSGASVVKRAQGWVENIYPEAEDEIPTNPEYDWSTDELYHIFVPAPIATNGGTQMVMVKTGKRYEVKIPPHSSEGANLRLKGCGLQGEDAFLILHTLLNQPSDNIDRKINNLIVQSPIHDRSKVRCFQAYNNLQSGSAITDPNTLNLLDYLFLSSPVYSELSQRYLIASYNSRLMAIEKSIESALNAGQLELTEQRDIRSTYQYLRAGEMVTNLDNLTRLDAIVLHSSLPKIIKQYYLRSSAMAWSMTVDAIIISSINTCQTIAQEERPDFLSVFTKFRQGKNIQNQPLFKRFEAWIAQAEIPQVCQVIFYLWREGSFQLHSELPSDHWEQSWKAIATAKAYINETQPQQRPSANFPPIEVLPGTLAESAYNSVSRGGLGLLSGMPMLEGITGLIGTAALVAIAQVALLPATEKMALGIGHNSDRTTTATGKNWQAVGSFGDTPNPRSSKLSGLPAYRDMITELQGLQAITQPGEWLPERVLSSQFDVRQLFTYQKTRQQTIKVLETQMYA</sequence>
<feature type="compositionally biased region" description="Basic and acidic residues" evidence="1">
    <location>
        <begin position="35"/>
        <end position="46"/>
    </location>
</feature>
<feature type="compositionally biased region" description="Polar residues" evidence="1">
    <location>
        <begin position="17"/>
        <end position="28"/>
    </location>
</feature>
<protein>
    <submittedName>
        <fullName evidence="2">Uncharacterized protein</fullName>
    </submittedName>
</protein>
<proteinExistence type="predicted"/>
<gene>
    <name evidence="2" type="ORF">ARTHRO_30226</name>
</gene>
<dbReference type="AlphaFoldDB" id="A0A9P1KGE0"/>
<evidence type="ECO:0000313" key="3">
    <source>
        <dbReference type="Proteomes" id="UP000032946"/>
    </source>
</evidence>
<reference evidence="2 3" key="1">
    <citation type="submission" date="2014-02" db="EMBL/GenBank/DDBJ databases">
        <authorList>
            <person name="Genoscope - CEA"/>
        </authorList>
    </citation>
    <scope>NUCLEOTIDE SEQUENCE [LARGE SCALE GENOMIC DNA]</scope>
    <source>
        <strain evidence="2 3">PCC 8005</strain>
    </source>
</reference>
<accession>A0A9P1KGE0</accession>
<name>A0A9P1KGE0_9CYAN</name>
<organism evidence="2 3">
    <name type="scientific">Limnospira indica PCC 8005</name>
    <dbReference type="NCBI Taxonomy" id="376219"/>
    <lineage>
        <taxon>Bacteria</taxon>
        <taxon>Bacillati</taxon>
        <taxon>Cyanobacteriota</taxon>
        <taxon>Cyanophyceae</taxon>
        <taxon>Oscillatoriophycideae</taxon>
        <taxon>Oscillatoriales</taxon>
        <taxon>Sirenicapillariaceae</taxon>
        <taxon>Limnospira</taxon>
    </lineage>
</organism>